<dbReference type="OrthoDB" id="408493at2759"/>
<name>A0A9P6HPZ7_9AGAM</name>
<feature type="domain" description="Sugar phosphate transporter" evidence="7">
    <location>
        <begin position="117"/>
        <end position="355"/>
    </location>
</feature>
<dbReference type="PANTHER" id="PTHR13146:SF0">
    <property type="entry name" value="SOLUTE CARRIER FAMILY 35 MEMBER F6"/>
    <property type="match status" value="1"/>
</dbReference>
<feature type="transmembrane region" description="Helical" evidence="6">
    <location>
        <begin position="170"/>
        <end position="193"/>
    </location>
</feature>
<sequence length="416" mass="46744">MGFSSSSFLTFTTRRGMSAHSKFYVPFLIAGMIFTGSCNSLWSKYQDLQCVEDCDTDHPVFYEQPVWQTLQMFAGEMLCLLPIFYNFFRSFPKSPSPESQDDHSTHKLEPLVGWRCTLLWLPALCDLTGTTLMNIGLLYTPVSIYQMTRGSLVLFVGVLSVFFLRRHLWLYQWFSLFTVIVGVSLVGYSGSLVKDATENDLMTFLNPNTPGTAQSTKFVVEEKIMEKYSITPLYAVGLEGFFGATTIVIFMPVIATWASRSTFFDLPRGWHQMVENPTVLWSGVIIALSIAFFNFFGLSVTRHVSASSRSLTDTCRTLSIWLISLGLGWETFVFPVSLLQVTGFGLLVYGTLLFNDIVAPLPFLLRDDPPLSAFSLPETDPESRALLHDDALDDTARLPADLGQSGFDVLPDRERR</sequence>
<evidence type="ECO:0000313" key="9">
    <source>
        <dbReference type="Proteomes" id="UP000736335"/>
    </source>
</evidence>
<protein>
    <recommendedName>
        <fullName evidence="7">Sugar phosphate transporter domain-containing protein</fullName>
    </recommendedName>
</protein>
<dbReference type="InterPro" id="IPR004853">
    <property type="entry name" value="Sugar_P_trans_dom"/>
</dbReference>
<dbReference type="InterPro" id="IPR037185">
    <property type="entry name" value="EmrE-like"/>
</dbReference>
<evidence type="ECO:0000256" key="2">
    <source>
        <dbReference type="ARBA" id="ARBA00022692"/>
    </source>
</evidence>
<evidence type="ECO:0000256" key="4">
    <source>
        <dbReference type="ARBA" id="ARBA00023136"/>
    </source>
</evidence>
<comment type="subcellular location">
    <subcellularLocation>
        <location evidence="1">Membrane</location>
        <topology evidence="1">Multi-pass membrane protein</topology>
    </subcellularLocation>
</comment>
<organism evidence="8 9">
    <name type="scientific">Thelephora terrestris</name>
    <dbReference type="NCBI Taxonomy" id="56493"/>
    <lineage>
        <taxon>Eukaryota</taxon>
        <taxon>Fungi</taxon>
        <taxon>Dikarya</taxon>
        <taxon>Basidiomycota</taxon>
        <taxon>Agaricomycotina</taxon>
        <taxon>Agaricomycetes</taxon>
        <taxon>Thelephorales</taxon>
        <taxon>Thelephoraceae</taxon>
        <taxon>Thelephora</taxon>
    </lineage>
</organism>
<evidence type="ECO:0000256" key="1">
    <source>
        <dbReference type="ARBA" id="ARBA00004141"/>
    </source>
</evidence>
<evidence type="ECO:0000256" key="5">
    <source>
        <dbReference type="SAM" id="MobiDB-lite"/>
    </source>
</evidence>
<proteinExistence type="predicted"/>
<feature type="transmembrane region" description="Helical" evidence="6">
    <location>
        <begin position="318"/>
        <end position="338"/>
    </location>
</feature>
<feature type="transmembrane region" description="Helical" evidence="6">
    <location>
        <begin position="23"/>
        <end position="42"/>
    </location>
</feature>
<dbReference type="GO" id="GO:0016020">
    <property type="term" value="C:membrane"/>
    <property type="evidence" value="ECO:0007669"/>
    <property type="project" value="UniProtKB-SubCell"/>
</dbReference>
<feature type="transmembrane region" description="Helical" evidence="6">
    <location>
        <begin position="278"/>
        <end position="297"/>
    </location>
</feature>
<reference evidence="8" key="2">
    <citation type="submission" date="2020-11" db="EMBL/GenBank/DDBJ databases">
        <authorList>
            <consortium name="DOE Joint Genome Institute"/>
            <person name="Kuo A."/>
            <person name="Miyauchi S."/>
            <person name="Kiss E."/>
            <person name="Drula E."/>
            <person name="Kohler A."/>
            <person name="Sanchez-Garcia M."/>
            <person name="Andreopoulos B."/>
            <person name="Barry K.W."/>
            <person name="Bonito G."/>
            <person name="Buee M."/>
            <person name="Carver A."/>
            <person name="Chen C."/>
            <person name="Cichocki N."/>
            <person name="Clum A."/>
            <person name="Culley D."/>
            <person name="Crous P.W."/>
            <person name="Fauchery L."/>
            <person name="Girlanda M."/>
            <person name="Hayes R."/>
            <person name="Keri Z."/>
            <person name="Labutti K."/>
            <person name="Lipzen A."/>
            <person name="Lombard V."/>
            <person name="Magnuson J."/>
            <person name="Maillard F."/>
            <person name="Morin E."/>
            <person name="Murat C."/>
            <person name="Nolan M."/>
            <person name="Ohm R."/>
            <person name="Pangilinan J."/>
            <person name="Pereira M."/>
            <person name="Perotto S."/>
            <person name="Peter M."/>
            <person name="Riley R."/>
            <person name="Sitrit Y."/>
            <person name="Stielow B."/>
            <person name="Szollosi G."/>
            <person name="Zifcakova L."/>
            <person name="Stursova M."/>
            <person name="Spatafora J.W."/>
            <person name="Tedersoo L."/>
            <person name="Vaario L.-M."/>
            <person name="Yamada A."/>
            <person name="Yan M."/>
            <person name="Wang P."/>
            <person name="Xu J."/>
            <person name="Bruns T."/>
            <person name="Baldrian P."/>
            <person name="Vilgalys R."/>
            <person name="Henrissat B."/>
            <person name="Grigoriev I.V."/>
            <person name="Hibbett D."/>
            <person name="Nagy L.G."/>
            <person name="Martin F.M."/>
        </authorList>
    </citation>
    <scope>NUCLEOTIDE SEQUENCE</scope>
    <source>
        <strain evidence="8">UH-Tt-Lm1</strain>
    </source>
</reference>
<feature type="transmembrane region" description="Helical" evidence="6">
    <location>
        <begin position="147"/>
        <end position="164"/>
    </location>
</feature>
<reference evidence="8" key="1">
    <citation type="journal article" date="2020" name="Nat. Commun.">
        <title>Large-scale genome sequencing of mycorrhizal fungi provides insights into the early evolution of symbiotic traits.</title>
        <authorList>
            <person name="Miyauchi S."/>
            <person name="Kiss E."/>
            <person name="Kuo A."/>
            <person name="Drula E."/>
            <person name="Kohler A."/>
            <person name="Sanchez-Garcia M."/>
            <person name="Morin E."/>
            <person name="Andreopoulos B."/>
            <person name="Barry K.W."/>
            <person name="Bonito G."/>
            <person name="Buee M."/>
            <person name="Carver A."/>
            <person name="Chen C."/>
            <person name="Cichocki N."/>
            <person name="Clum A."/>
            <person name="Culley D."/>
            <person name="Crous P.W."/>
            <person name="Fauchery L."/>
            <person name="Girlanda M."/>
            <person name="Hayes R.D."/>
            <person name="Keri Z."/>
            <person name="LaButti K."/>
            <person name="Lipzen A."/>
            <person name="Lombard V."/>
            <person name="Magnuson J."/>
            <person name="Maillard F."/>
            <person name="Murat C."/>
            <person name="Nolan M."/>
            <person name="Ohm R.A."/>
            <person name="Pangilinan J."/>
            <person name="Pereira M.F."/>
            <person name="Perotto S."/>
            <person name="Peter M."/>
            <person name="Pfister S."/>
            <person name="Riley R."/>
            <person name="Sitrit Y."/>
            <person name="Stielow J.B."/>
            <person name="Szollosi G."/>
            <person name="Zifcakova L."/>
            <person name="Stursova M."/>
            <person name="Spatafora J.W."/>
            <person name="Tedersoo L."/>
            <person name="Vaario L.M."/>
            <person name="Yamada A."/>
            <person name="Yan M."/>
            <person name="Wang P."/>
            <person name="Xu J."/>
            <person name="Bruns T."/>
            <person name="Baldrian P."/>
            <person name="Vilgalys R."/>
            <person name="Dunand C."/>
            <person name="Henrissat B."/>
            <person name="Grigoriev I.V."/>
            <person name="Hibbett D."/>
            <person name="Nagy L.G."/>
            <person name="Martin F.M."/>
        </authorList>
    </citation>
    <scope>NUCLEOTIDE SEQUENCE</scope>
    <source>
        <strain evidence="8">UH-Tt-Lm1</strain>
    </source>
</reference>
<evidence type="ECO:0000256" key="6">
    <source>
        <dbReference type="SAM" id="Phobius"/>
    </source>
</evidence>
<dbReference type="Proteomes" id="UP000736335">
    <property type="component" value="Unassembled WGS sequence"/>
</dbReference>
<dbReference type="PIRSF" id="PIRSF036436">
    <property type="entry name" value="UCP036436"/>
    <property type="match status" value="1"/>
</dbReference>
<dbReference type="AlphaFoldDB" id="A0A9P6HPZ7"/>
<accession>A0A9P6HPZ7</accession>
<gene>
    <name evidence="8" type="ORF">BJ322DRAFT_32996</name>
</gene>
<feature type="region of interest" description="Disordered" evidence="5">
    <location>
        <begin position="397"/>
        <end position="416"/>
    </location>
</feature>
<dbReference type="Pfam" id="PF03151">
    <property type="entry name" value="TPT"/>
    <property type="match status" value="1"/>
</dbReference>
<keyword evidence="9" id="KW-1185">Reference proteome</keyword>
<keyword evidence="3 6" id="KW-1133">Transmembrane helix</keyword>
<comment type="caution">
    <text evidence="8">The sequence shown here is derived from an EMBL/GenBank/DDBJ whole genome shotgun (WGS) entry which is preliminary data.</text>
</comment>
<dbReference type="PANTHER" id="PTHR13146">
    <property type="match status" value="1"/>
</dbReference>
<evidence type="ECO:0000256" key="3">
    <source>
        <dbReference type="ARBA" id="ARBA00022989"/>
    </source>
</evidence>
<keyword evidence="4 6" id="KW-0472">Membrane</keyword>
<evidence type="ECO:0000259" key="7">
    <source>
        <dbReference type="Pfam" id="PF03151"/>
    </source>
</evidence>
<evidence type="ECO:0000313" key="8">
    <source>
        <dbReference type="EMBL" id="KAF9792291.1"/>
    </source>
</evidence>
<dbReference type="InterPro" id="IPR012404">
    <property type="entry name" value="UCP036436"/>
</dbReference>
<feature type="transmembrane region" description="Helical" evidence="6">
    <location>
        <begin position="233"/>
        <end position="258"/>
    </location>
</feature>
<keyword evidence="2 6" id="KW-0812">Transmembrane</keyword>
<dbReference type="EMBL" id="WIUZ02000001">
    <property type="protein sequence ID" value="KAF9792291.1"/>
    <property type="molecule type" value="Genomic_DNA"/>
</dbReference>
<dbReference type="SUPFAM" id="SSF103481">
    <property type="entry name" value="Multidrug resistance efflux transporter EmrE"/>
    <property type="match status" value="1"/>
</dbReference>